<dbReference type="Proteomes" id="UP000019109">
    <property type="component" value="Unassembled WGS sequence"/>
</dbReference>
<feature type="transmembrane region" description="Helical" evidence="1">
    <location>
        <begin position="12"/>
        <end position="28"/>
    </location>
</feature>
<sequence>MKKFQNIGNPFYSSIAVAVFMVVWEIFTRTKNIKEYILPAPSAS</sequence>
<keyword evidence="1" id="KW-1133">Transmembrane helix</keyword>
<keyword evidence="1" id="KW-0472">Membrane</keyword>
<dbReference type="AlphaFoldDB" id="W4VAQ6"/>
<comment type="caution">
    <text evidence="2">The sequence shown here is derived from an EMBL/GenBank/DDBJ whole genome shotgun (WGS) entry which is preliminary data.</text>
</comment>
<proteinExistence type="predicted"/>
<dbReference type="STRING" id="1294263.JCM21531_4102"/>
<accession>W4VAQ6</accession>
<keyword evidence="3" id="KW-1185">Reference proteome</keyword>
<reference evidence="2" key="1">
    <citation type="journal article" date="2014" name="Genome Announc.">
        <title>Draft Genome Sequence of Clostridium straminisolvens Strain JCM 21531T, Isolated from a Cellulose-Degrading Bacterial Community.</title>
        <authorList>
            <person name="Yuki M."/>
            <person name="Oshima K."/>
            <person name="Suda W."/>
            <person name="Sakamoto M."/>
            <person name="Kitamura K."/>
            <person name="Iida T."/>
            <person name="Hattori M."/>
            <person name="Ohkuma M."/>
        </authorList>
    </citation>
    <scope>NUCLEOTIDE SEQUENCE [LARGE SCALE GENOMIC DNA]</scope>
    <source>
        <strain evidence="2">JCM 21531</strain>
    </source>
</reference>
<evidence type="ECO:0000313" key="2">
    <source>
        <dbReference type="EMBL" id="GAE90485.1"/>
    </source>
</evidence>
<evidence type="ECO:0000313" key="3">
    <source>
        <dbReference type="Proteomes" id="UP000019109"/>
    </source>
</evidence>
<dbReference type="EMBL" id="BAVR01000073">
    <property type="protein sequence ID" value="GAE90485.1"/>
    <property type="molecule type" value="Genomic_DNA"/>
</dbReference>
<protein>
    <submittedName>
        <fullName evidence="2">Hydroxymethylpyrimidine ABC transporter</fullName>
    </submittedName>
</protein>
<name>W4VAQ6_9FIRM</name>
<keyword evidence="1" id="KW-0812">Transmembrane</keyword>
<evidence type="ECO:0000256" key="1">
    <source>
        <dbReference type="SAM" id="Phobius"/>
    </source>
</evidence>
<organism evidence="2 3">
    <name type="scientific">Acetivibrio straminisolvens JCM 21531</name>
    <dbReference type="NCBI Taxonomy" id="1294263"/>
    <lineage>
        <taxon>Bacteria</taxon>
        <taxon>Bacillati</taxon>
        <taxon>Bacillota</taxon>
        <taxon>Clostridia</taxon>
        <taxon>Eubacteriales</taxon>
        <taxon>Oscillospiraceae</taxon>
        <taxon>Acetivibrio</taxon>
    </lineage>
</organism>
<gene>
    <name evidence="2" type="ORF">JCM21531_4102</name>
</gene>